<sequence>MNTSSSALHECASPTEPPTSEPSDPAPFPKRNWSEQDTLALATAWCDVYKAGVAKDEKTAMTNSRIFDAKSSVAACISISYQCCIHAKVCSGEVVAGALILSSISANVSRARLSILISSQHL</sequence>
<dbReference type="GeneID" id="20642333"/>
<dbReference type="KEGG" id="psoj:PHYSODRAFT_303851"/>
<feature type="region of interest" description="Disordered" evidence="1">
    <location>
        <begin position="1"/>
        <end position="32"/>
    </location>
</feature>
<dbReference type="EMBL" id="JH159157">
    <property type="protein sequence ID" value="EGZ12054.1"/>
    <property type="molecule type" value="Genomic_DNA"/>
</dbReference>
<reference evidence="2 3" key="1">
    <citation type="journal article" date="2006" name="Science">
        <title>Phytophthora genome sequences uncover evolutionary origins and mechanisms of pathogenesis.</title>
        <authorList>
            <person name="Tyler B.M."/>
            <person name="Tripathy S."/>
            <person name="Zhang X."/>
            <person name="Dehal P."/>
            <person name="Jiang R.H."/>
            <person name="Aerts A."/>
            <person name="Arredondo F.D."/>
            <person name="Baxter L."/>
            <person name="Bensasson D."/>
            <person name="Beynon J.L."/>
            <person name="Chapman J."/>
            <person name="Damasceno C.M."/>
            <person name="Dorrance A.E."/>
            <person name="Dou D."/>
            <person name="Dickerman A.W."/>
            <person name="Dubchak I.L."/>
            <person name="Garbelotto M."/>
            <person name="Gijzen M."/>
            <person name="Gordon S.G."/>
            <person name="Govers F."/>
            <person name="Grunwald N.J."/>
            <person name="Huang W."/>
            <person name="Ivors K.L."/>
            <person name="Jones R.W."/>
            <person name="Kamoun S."/>
            <person name="Krampis K."/>
            <person name="Lamour K.H."/>
            <person name="Lee M.K."/>
            <person name="McDonald W.H."/>
            <person name="Medina M."/>
            <person name="Meijer H.J."/>
            <person name="Nordberg E.K."/>
            <person name="Maclean D.J."/>
            <person name="Ospina-Giraldo M.D."/>
            <person name="Morris P.F."/>
            <person name="Phuntumart V."/>
            <person name="Putnam N.H."/>
            <person name="Rash S."/>
            <person name="Rose J.K."/>
            <person name="Sakihama Y."/>
            <person name="Salamov A.A."/>
            <person name="Savidor A."/>
            <person name="Scheuring C.F."/>
            <person name="Smith B.M."/>
            <person name="Sobral B.W."/>
            <person name="Terry A."/>
            <person name="Torto-Alalibo T.A."/>
            <person name="Win J."/>
            <person name="Xu Z."/>
            <person name="Zhang H."/>
            <person name="Grigoriev I.V."/>
            <person name="Rokhsar D.S."/>
            <person name="Boore J.L."/>
        </authorList>
    </citation>
    <scope>NUCLEOTIDE SEQUENCE [LARGE SCALE GENOMIC DNA]</scope>
    <source>
        <strain evidence="2 3">P6497</strain>
    </source>
</reference>
<evidence type="ECO:0000256" key="1">
    <source>
        <dbReference type="SAM" id="MobiDB-lite"/>
    </source>
</evidence>
<dbReference type="AlphaFoldDB" id="G4ZYM1"/>
<accession>G4ZYM1</accession>
<dbReference type="RefSeq" id="XP_009532387.1">
    <property type="nucleotide sequence ID" value="XM_009534092.1"/>
</dbReference>
<name>G4ZYM1_PHYSP</name>
<feature type="compositionally biased region" description="Pro residues" evidence="1">
    <location>
        <begin position="15"/>
        <end position="28"/>
    </location>
</feature>
<dbReference type="InParanoid" id="G4ZYM1"/>
<dbReference type="Proteomes" id="UP000002640">
    <property type="component" value="Unassembled WGS sequence"/>
</dbReference>
<gene>
    <name evidence="2" type="ORF">PHYSODRAFT_303851</name>
</gene>
<evidence type="ECO:0000313" key="3">
    <source>
        <dbReference type="Proteomes" id="UP000002640"/>
    </source>
</evidence>
<evidence type="ECO:0000313" key="2">
    <source>
        <dbReference type="EMBL" id="EGZ12054.1"/>
    </source>
</evidence>
<protein>
    <submittedName>
        <fullName evidence="2">Uncharacterized protein</fullName>
    </submittedName>
</protein>
<organism evidence="2 3">
    <name type="scientific">Phytophthora sojae (strain P6497)</name>
    <name type="common">Soybean stem and root rot agent</name>
    <name type="synonym">Phytophthora megasperma f. sp. glycines</name>
    <dbReference type="NCBI Taxonomy" id="1094619"/>
    <lineage>
        <taxon>Eukaryota</taxon>
        <taxon>Sar</taxon>
        <taxon>Stramenopiles</taxon>
        <taxon>Oomycota</taxon>
        <taxon>Peronosporomycetes</taxon>
        <taxon>Peronosporales</taxon>
        <taxon>Peronosporaceae</taxon>
        <taxon>Phytophthora</taxon>
    </lineage>
</organism>
<proteinExistence type="predicted"/>
<keyword evidence="3" id="KW-1185">Reference proteome</keyword>